<keyword evidence="3" id="KW-1185">Reference proteome</keyword>
<proteinExistence type="predicted"/>
<name>A0A8T1WIS6_9STRA</name>
<gene>
    <name evidence="2" type="ORF">PHYPSEUDO_012481</name>
</gene>
<dbReference type="AlphaFoldDB" id="A0A8T1WIS6"/>
<dbReference type="OrthoDB" id="120459at2759"/>
<dbReference type="EMBL" id="JAGDFM010000006">
    <property type="protein sequence ID" value="KAG7393145.1"/>
    <property type="molecule type" value="Genomic_DNA"/>
</dbReference>
<evidence type="ECO:0000313" key="2">
    <source>
        <dbReference type="EMBL" id="KAG7393145.1"/>
    </source>
</evidence>
<dbReference type="Proteomes" id="UP000694044">
    <property type="component" value="Unassembled WGS sequence"/>
</dbReference>
<organism evidence="2 3">
    <name type="scientific">Phytophthora pseudosyringae</name>
    <dbReference type="NCBI Taxonomy" id="221518"/>
    <lineage>
        <taxon>Eukaryota</taxon>
        <taxon>Sar</taxon>
        <taxon>Stramenopiles</taxon>
        <taxon>Oomycota</taxon>
        <taxon>Peronosporomycetes</taxon>
        <taxon>Peronosporales</taxon>
        <taxon>Peronosporaceae</taxon>
        <taxon>Phytophthora</taxon>
    </lineage>
</organism>
<reference evidence="2" key="1">
    <citation type="submission" date="2021-02" db="EMBL/GenBank/DDBJ databases">
        <authorList>
            <person name="Palmer J.M."/>
        </authorList>
    </citation>
    <scope>NUCLEOTIDE SEQUENCE</scope>
    <source>
        <strain evidence="2">SCRP734</strain>
    </source>
</reference>
<protein>
    <submittedName>
        <fullName evidence="2">Uncharacterized protein</fullName>
    </submittedName>
</protein>
<evidence type="ECO:0000256" key="1">
    <source>
        <dbReference type="SAM" id="MobiDB-lite"/>
    </source>
</evidence>
<comment type="caution">
    <text evidence="2">The sequence shown here is derived from an EMBL/GenBank/DDBJ whole genome shotgun (WGS) entry which is preliminary data.</text>
</comment>
<evidence type="ECO:0000313" key="3">
    <source>
        <dbReference type="Proteomes" id="UP000694044"/>
    </source>
</evidence>
<sequence length="120" mass="13865">MIKSGGGSETKTAEIAKSTQMFTPMLPPESISFCHAELEKWHNERRQYEDAMRSLCKLRWNITEEDVTNEKGWSQISNIIATVKHTTLPDIEALIKEELNMNLSERDVSKRVHQIFQSML</sequence>
<feature type="region of interest" description="Disordered" evidence="1">
    <location>
        <begin position="1"/>
        <end position="21"/>
    </location>
</feature>
<accession>A0A8T1WIS6</accession>